<evidence type="ECO:0008006" key="2">
    <source>
        <dbReference type="Google" id="ProtNLM"/>
    </source>
</evidence>
<dbReference type="RefSeq" id="WP_168445628.1">
    <property type="nucleotide sequence ID" value="NZ_CP034699.1"/>
</dbReference>
<organism evidence="1">
    <name type="scientific">Salmonella enterica subsp. enterica serovar Karamoja</name>
    <dbReference type="NCBI Taxonomy" id="2500153"/>
    <lineage>
        <taxon>Bacteria</taxon>
        <taxon>Pseudomonadati</taxon>
        <taxon>Pseudomonadota</taxon>
        <taxon>Gammaproteobacteria</taxon>
        <taxon>Enterobacterales</taxon>
        <taxon>Enterobacteriaceae</taxon>
        <taxon>Salmonella</taxon>
    </lineage>
</organism>
<name>A0A3Q9MUG9_SALET</name>
<accession>A0A3Q9MUG9</accession>
<dbReference type="EMBL" id="CP034699">
    <property type="protein sequence ID" value="AZT44383.1"/>
    <property type="molecule type" value="Genomic_DNA"/>
</dbReference>
<geneLocation type="plasmid" evidence="1">
    <name>pRSE40</name>
</geneLocation>
<proteinExistence type="predicted"/>
<dbReference type="AlphaFoldDB" id="A0A3Q9MUG9"/>
<dbReference type="Pfam" id="PF06864">
    <property type="entry name" value="PAP_PilO"/>
    <property type="match status" value="1"/>
</dbReference>
<dbReference type="InterPro" id="IPR009663">
    <property type="entry name" value="PAP_PilO"/>
</dbReference>
<keyword evidence="1" id="KW-0614">Plasmid</keyword>
<gene>
    <name evidence="1" type="ORF">EL007_24305</name>
</gene>
<evidence type="ECO:0000313" key="1">
    <source>
        <dbReference type="EMBL" id="AZT44383.1"/>
    </source>
</evidence>
<sequence length="429" mass="47962">MANKHCISLKINGWQAVAGLDWHVELTRHRRTLRAQARTRGHALFVVVPEKDDGVDGALTGSGSPPAEGTGLQVSLAQLVLPGLGPATAAIFPLDNLYWFVASEPDGRLSLFSDIVGTRDQVIQALRLYEERTPLPEAGRRCLAPAGFVEQASDAPQLATLLPPAPPLWAKYLPGRLDTLRLSPVSTRSRTTQVIAVVVIVLAGWLFWHHHETQLQQQQLDAWRKSRVKHHRPTIEPWKAEPSMRDFLLQCSRARHPLHLSIAGWAFMDTLCGADKDSNAPVLLSFYGRPPDGTVNDFFYRLQDFYPGLRARFDIPGPGKTAHFVIPMKPVPDARDDVLPTADFAIRQMTSYAQILHATVIIKPDDSRLAAQLPWQTLDFTFRTDFPPEILFHPAHFNASGVRLEAIEVARNNSWLHFTLKGKMYAKKD</sequence>
<reference evidence="1" key="1">
    <citation type="submission" date="2018-12" db="EMBL/GenBank/DDBJ databases">
        <title>Complete genome sequences of twenty non-typhoidal Salmonella isolates from Rwanda.</title>
        <authorList>
            <person name="Byukusenge M."/>
            <person name="Li L."/>
            <person name="Subhashinie K."/>
            <person name="Nzayirambaho M."/>
            <person name="Kuchipudi S.V."/>
            <person name="Jayarao B.M."/>
        </authorList>
    </citation>
    <scope>NUCLEOTIDE SEQUENCE</scope>
    <source>
        <strain evidence="1">RSE40</strain>
        <plasmid evidence="1">pRSE40</plasmid>
    </source>
</reference>
<protein>
    <recommendedName>
        <fullName evidence="2">Type 4b pilus protein PilO2</fullName>
    </recommendedName>
</protein>